<dbReference type="RefSeq" id="XP_027617981.1">
    <property type="nucleotide sequence ID" value="XM_027762180.1"/>
</dbReference>
<keyword evidence="2" id="KW-0812">Transmembrane</keyword>
<dbReference type="InParanoid" id="A0A401GXW9"/>
<sequence length="539" mass="55994">MLPALTSVPSPAVAVLDDNAATCTSYVCSVLVPLLILGVMYFLVPLLSGIITRYVRGGIATEASPLDTRTRVVCPMVPKSKLTASDRTQHSAACARASADTVADANTIVQPEIRAANLDVGATNLDSAPHDVLERKTNSASTGALPQVDTAVEDLVTARTLSDETLSNAIAAPLDPATACAAVAPMDLDDNSNALNTLVDTDIPTADENELGTPATAANPLIIISDSSVANPLVTMSNSPPLTELSGFSLSVAVASTRTTSGTTSHTAPNCDTKSSDCGDIQEKLDDAIARVCAVPSGDTVDHLIARVCGDQNAPDAPTSDLKPSISLGRVVDVTIAAHIARVTAGVPSFTALPPVNISPVPIRPGMHALLQSPLSQHRPPVHPAPALNSNMRSLLVSIPAPPPAPTETHRSMEHRHPMPSASVPLPTSFAAHERHESATGDCMPPPAFAHLTAQYVRDSVLSAHTKPEGAQAVPILAVPSGTAEVGVNPPGMKREHAEVLAALVQTCAERGDENVESVRPWSKVVGYERQMAKGASRM</sequence>
<keyword evidence="4" id="KW-1185">Reference proteome</keyword>
<keyword evidence="2" id="KW-0472">Membrane</keyword>
<dbReference type="GeneID" id="38783985"/>
<dbReference type="Proteomes" id="UP000287166">
    <property type="component" value="Unassembled WGS sequence"/>
</dbReference>
<evidence type="ECO:0000256" key="2">
    <source>
        <dbReference type="SAM" id="Phobius"/>
    </source>
</evidence>
<feature type="region of interest" description="Disordered" evidence="1">
    <location>
        <begin position="401"/>
        <end position="420"/>
    </location>
</feature>
<evidence type="ECO:0000313" key="4">
    <source>
        <dbReference type="Proteomes" id="UP000287166"/>
    </source>
</evidence>
<evidence type="ECO:0000313" key="3">
    <source>
        <dbReference type="EMBL" id="GBE87068.1"/>
    </source>
</evidence>
<dbReference type="EMBL" id="BFAD01000010">
    <property type="protein sequence ID" value="GBE87068.1"/>
    <property type="molecule type" value="Genomic_DNA"/>
</dbReference>
<feature type="compositionally biased region" description="Basic and acidic residues" evidence="1">
    <location>
        <begin position="408"/>
        <end position="417"/>
    </location>
</feature>
<comment type="caution">
    <text evidence="3">The sequence shown here is derived from an EMBL/GenBank/DDBJ whole genome shotgun (WGS) entry which is preliminary data.</text>
</comment>
<accession>A0A401GXW9</accession>
<gene>
    <name evidence="3" type="ORF">SCP_1003150</name>
</gene>
<reference evidence="3 4" key="1">
    <citation type="journal article" date="2018" name="Sci. Rep.">
        <title>Genome sequence of the cauliflower mushroom Sparassis crispa (Hanabiratake) and its association with beneficial usage.</title>
        <authorList>
            <person name="Kiyama R."/>
            <person name="Furutani Y."/>
            <person name="Kawaguchi K."/>
            <person name="Nakanishi T."/>
        </authorList>
    </citation>
    <scope>NUCLEOTIDE SEQUENCE [LARGE SCALE GENOMIC DNA]</scope>
</reference>
<dbReference type="AlphaFoldDB" id="A0A401GXW9"/>
<proteinExistence type="predicted"/>
<keyword evidence="2" id="KW-1133">Transmembrane helix</keyword>
<evidence type="ECO:0000256" key="1">
    <source>
        <dbReference type="SAM" id="MobiDB-lite"/>
    </source>
</evidence>
<name>A0A401GXW9_9APHY</name>
<protein>
    <submittedName>
        <fullName evidence="3">Uncharacterized protein</fullName>
    </submittedName>
</protein>
<organism evidence="3 4">
    <name type="scientific">Sparassis crispa</name>
    <dbReference type="NCBI Taxonomy" id="139825"/>
    <lineage>
        <taxon>Eukaryota</taxon>
        <taxon>Fungi</taxon>
        <taxon>Dikarya</taxon>
        <taxon>Basidiomycota</taxon>
        <taxon>Agaricomycotina</taxon>
        <taxon>Agaricomycetes</taxon>
        <taxon>Polyporales</taxon>
        <taxon>Sparassidaceae</taxon>
        <taxon>Sparassis</taxon>
    </lineage>
</organism>
<feature type="transmembrane region" description="Helical" evidence="2">
    <location>
        <begin position="24"/>
        <end position="44"/>
    </location>
</feature>